<keyword evidence="1" id="KW-0472">Membrane</keyword>
<reference evidence="4" key="1">
    <citation type="submission" date="2016-10" db="EMBL/GenBank/DDBJ databases">
        <authorList>
            <person name="Varghese N."/>
            <person name="Submissions S."/>
        </authorList>
    </citation>
    <scope>NUCLEOTIDE SEQUENCE [LARGE SCALE GENOMIC DNA]</scope>
    <source>
        <strain evidence="4">CGMCC 1.3431</strain>
    </source>
</reference>
<feature type="transmembrane region" description="Helical" evidence="1">
    <location>
        <begin position="297"/>
        <end position="321"/>
    </location>
</feature>
<feature type="transmembrane region" description="Helical" evidence="1">
    <location>
        <begin position="253"/>
        <end position="277"/>
    </location>
</feature>
<evidence type="ECO:0000313" key="3">
    <source>
        <dbReference type="EMBL" id="SCW75230.1"/>
    </source>
</evidence>
<keyword evidence="1" id="KW-0812">Transmembrane</keyword>
<dbReference type="PANTHER" id="PTHR30590:SF2">
    <property type="entry name" value="INNER MEMBRANE PROTEIN"/>
    <property type="match status" value="1"/>
</dbReference>
<dbReference type="InterPro" id="IPR007349">
    <property type="entry name" value="DUF418"/>
</dbReference>
<evidence type="ECO:0000259" key="2">
    <source>
        <dbReference type="Pfam" id="PF04235"/>
    </source>
</evidence>
<dbReference type="AlphaFoldDB" id="A0A1G4T1B4"/>
<evidence type="ECO:0000313" key="4">
    <source>
        <dbReference type="Proteomes" id="UP000199150"/>
    </source>
</evidence>
<dbReference type="EMBL" id="FMTS01000006">
    <property type="protein sequence ID" value="SCW75230.1"/>
    <property type="molecule type" value="Genomic_DNA"/>
</dbReference>
<feature type="domain" description="DUF418" evidence="2">
    <location>
        <begin position="236"/>
        <end position="400"/>
    </location>
</feature>
<feature type="transmembrane region" description="Helical" evidence="1">
    <location>
        <begin position="149"/>
        <end position="171"/>
    </location>
</feature>
<keyword evidence="1" id="KW-1133">Transmembrane helix</keyword>
<evidence type="ECO:0000256" key="1">
    <source>
        <dbReference type="SAM" id="Phobius"/>
    </source>
</evidence>
<feature type="transmembrane region" description="Helical" evidence="1">
    <location>
        <begin position="127"/>
        <end position="142"/>
    </location>
</feature>
<dbReference type="Pfam" id="PF04235">
    <property type="entry name" value="DUF418"/>
    <property type="match status" value="1"/>
</dbReference>
<dbReference type="STRING" id="260084.SAMN02927928_3136"/>
<sequence>MQEKTILIAGVNMAALKPDFVPRMEGLDALRGFALMGLFLVHMPELYELYWAHPATDPTQLLWHNIIFTTFAGKSFSLLALCFGVSFFIIMDRAAKRGVDFTVRFLWRLALLGLIGIIHGLWYRGDVLEVLALMGVFLVPFYRVKSNALLIAFGVFFLLQPIQIFQIISALNGAAWANKAPGFWTAATPEAYLTGKSLVETMRMNWVDGHPFKWSFMYESGRLSQILGLSLIGMVLGRIHFFSQPQRFIRFRLTVLAIAGLCAIGLSYGKPVLVGLMPTSETIFMPRSLWDTMLSGWFDLSLMTVLMMGFLCLYYGFAHGLLNLLAPTGRMTLTLYVLQSVIFVPVFYSFGLGLHATMLQSTAVLIAIPAFIIQVVFAHLWFKGFLYGPLEWLWRAGTYLTLKVPFIRKAAAN</sequence>
<feature type="transmembrane region" description="Helical" evidence="1">
    <location>
        <begin position="62"/>
        <end position="89"/>
    </location>
</feature>
<dbReference type="PANTHER" id="PTHR30590">
    <property type="entry name" value="INNER MEMBRANE PROTEIN"/>
    <property type="match status" value="1"/>
</dbReference>
<organism evidence="3 4">
    <name type="scientific">Asticcacaulis taihuensis</name>
    <dbReference type="NCBI Taxonomy" id="260084"/>
    <lineage>
        <taxon>Bacteria</taxon>
        <taxon>Pseudomonadati</taxon>
        <taxon>Pseudomonadota</taxon>
        <taxon>Alphaproteobacteria</taxon>
        <taxon>Caulobacterales</taxon>
        <taxon>Caulobacteraceae</taxon>
        <taxon>Asticcacaulis</taxon>
    </lineage>
</organism>
<keyword evidence="4" id="KW-1185">Reference proteome</keyword>
<dbReference type="InterPro" id="IPR052529">
    <property type="entry name" value="Bact_Transport_Assoc"/>
</dbReference>
<feature type="transmembrane region" description="Helical" evidence="1">
    <location>
        <begin position="363"/>
        <end position="382"/>
    </location>
</feature>
<accession>A0A1G4T1B4</accession>
<proteinExistence type="predicted"/>
<feature type="transmembrane region" description="Helical" evidence="1">
    <location>
        <begin position="32"/>
        <end position="50"/>
    </location>
</feature>
<gene>
    <name evidence="3" type="ORF">SAMN02927928_3136</name>
</gene>
<dbReference type="Proteomes" id="UP000199150">
    <property type="component" value="Unassembled WGS sequence"/>
</dbReference>
<name>A0A1G4T1B4_9CAUL</name>
<feature type="transmembrane region" description="Helical" evidence="1">
    <location>
        <begin position="223"/>
        <end position="241"/>
    </location>
</feature>
<feature type="transmembrane region" description="Helical" evidence="1">
    <location>
        <begin position="333"/>
        <end position="351"/>
    </location>
</feature>
<protein>
    <recommendedName>
        <fullName evidence="2">DUF418 domain-containing protein</fullName>
    </recommendedName>
</protein>
<feature type="transmembrane region" description="Helical" evidence="1">
    <location>
        <begin position="101"/>
        <end position="121"/>
    </location>
</feature>